<dbReference type="GO" id="GO:0008270">
    <property type="term" value="F:zinc ion binding"/>
    <property type="evidence" value="ECO:0007669"/>
    <property type="project" value="InterPro"/>
</dbReference>
<dbReference type="AlphaFoldDB" id="A0A5J6QM07"/>
<dbReference type="GO" id="GO:0016814">
    <property type="term" value="F:hydrolase activity, acting on carbon-nitrogen (but not peptide) bonds, in cyclic amidines"/>
    <property type="evidence" value="ECO:0007669"/>
    <property type="project" value="InterPro"/>
</dbReference>
<dbReference type="Pfam" id="PF08210">
    <property type="entry name" value="APOBEC_N"/>
    <property type="match status" value="1"/>
</dbReference>
<accession>A0A5J6QM07</accession>
<evidence type="ECO:0000313" key="2">
    <source>
        <dbReference type="EMBL" id="QEY63564.1"/>
    </source>
</evidence>
<dbReference type="EMBL" id="CP043311">
    <property type="protein sequence ID" value="QEY63564.1"/>
    <property type="molecule type" value="Genomic_DNA"/>
</dbReference>
<dbReference type="InterPro" id="IPR013158">
    <property type="entry name" value="AID"/>
</dbReference>
<sequence>MPGLSLNLCLSRLRGQLGHIAFGPAEDWCVTRFDSNDETLEVYWSEPNAPYYRTSESQNGPGGGTRGWGGHAEMQMIRDFPNTTNLHGAPYLVEIFISRSPCSRSPQFNVAGHNYPVGCGKKILELVKQNPNVSVWKVVYDSVFNGSRNAPDPQATAQAEHMINILNRHPRVEALLWNEYQRRLV</sequence>
<reference evidence="2 3" key="1">
    <citation type="submission" date="2019-08" db="EMBL/GenBank/DDBJ databases">
        <title>Whole-genome Sequencing of e-waste polymer degrading bacterium Pseudomonas sp. strain PE08.</title>
        <authorList>
            <person name="Kirdat K."/>
            <person name="Debbarma P."/>
            <person name="Narawade N."/>
            <person name="Suyal D."/>
            <person name="Thorat V."/>
            <person name="Shouche Y."/>
            <person name="Goel R."/>
            <person name="Yadav A."/>
        </authorList>
    </citation>
    <scope>NUCLEOTIDE SEQUENCE [LARGE SCALE GENOMIC DNA]</scope>
    <source>
        <strain evidence="2 3">PE08</strain>
    </source>
</reference>
<proteinExistence type="predicted"/>
<protein>
    <recommendedName>
        <fullName evidence="1">Activation-induced cytidine deaminase AID domain-containing protein</fullName>
    </recommendedName>
</protein>
<name>A0A5J6QM07_9GAMM</name>
<dbReference type="Proteomes" id="UP000327179">
    <property type="component" value="Chromosome"/>
</dbReference>
<dbReference type="KEGG" id="plal:FXN65_16405"/>
<evidence type="ECO:0000313" key="3">
    <source>
        <dbReference type="Proteomes" id="UP000327179"/>
    </source>
</evidence>
<evidence type="ECO:0000259" key="1">
    <source>
        <dbReference type="Pfam" id="PF08210"/>
    </source>
</evidence>
<feature type="domain" description="Activation-induced cytidine deaminase AID" evidence="1">
    <location>
        <begin position="70"/>
        <end position="135"/>
    </location>
</feature>
<organism evidence="2 3">
    <name type="scientific">Metapseudomonas lalkuanensis</name>
    <dbReference type="NCBI Taxonomy" id="2604832"/>
    <lineage>
        <taxon>Bacteria</taxon>
        <taxon>Pseudomonadati</taxon>
        <taxon>Pseudomonadota</taxon>
        <taxon>Gammaproteobacteria</taxon>
        <taxon>Pseudomonadales</taxon>
        <taxon>Pseudomonadaceae</taxon>
        <taxon>Metapseudomonas</taxon>
    </lineage>
</organism>
<dbReference type="Gene3D" id="3.40.140.10">
    <property type="entry name" value="Cytidine Deaminase, domain 2"/>
    <property type="match status" value="1"/>
</dbReference>
<keyword evidence="3" id="KW-1185">Reference proteome</keyword>
<gene>
    <name evidence="2" type="ORF">FXN65_16405</name>
</gene>